<protein>
    <recommendedName>
        <fullName evidence="3">DUF4283 domain-containing protein</fullName>
    </recommendedName>
</protein>
<dbReference type="Proteomes" id="UP001054252">
    <property type="component" value="Unassembled WGS sequence"/>
</dbReference>
<gene>
    <name evidence="1" type="ORF">SLEP1_g14923</name>
</gene>
<comment type="caution">
    <text evidence="1">The sequence shown here is derived from an EMBL/GenBank/DDBJ whole genome shotgun (WGS) entry which is preliminary data.</text>
</comment>
<sequence>PKKRDRFGRTFGFVRFLEVKDEKELECQLDQIWIGNPKLKANIPRFKEDRDGVPLHSWGSTFFSTLSCIWGKFITLDESTSKKKHFDIARFLICTPVMDSISKKIKVNINGTVYNIKVEEEEFSNSLFSIKSGFIPDFPSDSEIGSKETWEIDSVEDEASKGVDMEVEKLFSDMEIGVPREKEEDVALIDWMVVQNSKTQTHGFGIDESN</sequence>
<evidence type="ECO:0000313" key="2">
    <source>
        <dbReference type="Proteomes" id="UP001054252"/>
    </source>
</evidence>
<dbReference type="AlphaFoldDB" id="A0AAV5IUK7"/>
<name>A0AAV5IUK7_9ROSI</name>
<evidence type="ECO:0008006" key="3">
    <source>
        <dbReference type="Google" id="ProtNLM"/>
    </source>
</evidence>
<dbReference type="EMBL" id="BPVZ01000019">
    <property type="protein sequence ID" value="GKV02490.1"/>
    <property type="molecule type" value="Genomic_DNA"/>
</dbReference>
<reference evidence="1 2" key="1">
    <citation type="journal article" date="2021" name="Commun. Biol.">
        <title>The genome of Shorea leprosula (Dipterocarpaceae) highlights the ecological relevance of drought in aseasonal tropical rainforests.</title>
        <authorList>
            <person name="Ng K.K.S."/>
            <person name="Kobayashi M.J."/>
            <person name="Fawcett J.A."/>
            <person name="Hatakeyama M."/>
            <person name="Paape T."/>
            <person name="Ng C.H."/>
            <person name="Ang C.C."/>
            <person name="Tnah L.H."/>
            <person name="Lee C.T."/>
            <person name="Nishiyama T."/>
            <person name="Sese J."/>
            <person name="O'Brien M.J."/>
            <person name="Copetti D."/>
            <person name="Mohd Noor M.I."/>
            <person name="Ong R.C."/>
            <person name="Putra M."/>
            <person name="Sireger I.Z."/>
            <person name="Indrioko S."/>
            <person name="Kosugi Y."/>
            <person name="Izuno A."/>
            <person name="Isagi Y."/>
            <person name="Lee S.L."/>
            <person name="Shimizu K.K."/>
        </authorList>
    </citation>
    <scope>NUCLEOTIDE SEQUENCE [LARGE SCALE GENOMIC DNA]</scope>
    <source>
        <strain evidence="1">214</strain>
    </source>
</reference>
<feature type="non-terminal residue" evidence="1">
    <location>
        <position position="1"/>
    </location>
</feature>
<keyword evidence="2" id="KW-1185">Reference proteome</keyword>
<proteinExistence type="predicted"/>
<evidence type="ECO:0000313" key="1">
    <source>
        <dbReference type="EMBL" id="GKV02490.1"/>
    </source>
</evidence>
<accession>A0AAV5IUK7</accession>
<organism evidence="1 2">
    <name type="scientific">Rubroshorea leprosula</name>
    <dbReference type="NCBI Taxonomy" id="152421"/>
    <lineage>
        <taxon>Eukaryota</taxon>
        <taxon>Viridiplantae</taxon>
        <taxon>Streptophyta</taxon>
        <taxon>Embryophyta</taxon>
        <taxon>Tracheophyta</taxon>
        <taxon>Spermatophyta</taxon>
        <taxon>Magnoliopsida</taxon>
        <taxon>eudicotyledons</taxon>
        <taxon>Gunneridae</taxon>
        <taxon>Pentapetalae</taxon>
        <taxon>rosids</taxon>
        <taxon>malvids</taxon>
        <taxon>Malvales</taxon>
        <taxon>Dipterocarpaceae</taxon>
        <taxon>Rubroshorea</taxon>
    </lineage>
</organism>